<dbReference type="SUPFAM" id="SSF51206">
    <property type="entry name" value="cAMP-binding domain-like"/>
    <property type="match status" value="1"/>
</dbReference>
<geneLocation type="plastid" evidence="1"/>
<accession>A0A1C9CHB9</accession>
<protein>
    <submittedName>
        <fullName evidence="1">Global nitrogen transcriptional regulator</fullName>
    </submittedName>
</protein>
<dbReference type="SUPFAM" id="SSF46785">
    <property type="entry name" value="Winged helix' DNA-binding domain"/>
    <property type="match status" value="1"/>
</dbReference>
<gene>
    <name evidence="1" type="primary">ntcA</name>
    <name evidence="1" type="ORF">Palma_154</name>
</gene>
<name>A0A1C9CHB9_PALPL</name>
<dbReference type="InterPro" id="IPR036390">
    <property type="entry name" value="WH_DNA-bd_sf"/>
</dbReference>
<keyword evidence="1" id="KW-0934">Plastid</keyword>
<evidence type="ECO:0000313" key="1">
    <source>
        <dbReference type="EMBL" id="AOM67786.1"/>
    </source>
</evidence>
<dbReference type="InterPro" id="IPR018490">
    <property type="entry name" value="cNMP-bd_dom_sf"/>
</dbReference>
<reference evidence="1" key="1">
    <citation type="journal article" date="2018" name="PLoS ONE">
        <title>Plastid genome analysis of three Nemaliophycidae red algal species suggests environmental adaptation for iron limited habitats.</title>
        <authorList>
            <person name="Cho C.H."/>
            <person name="Choi J.W."/>
            <person name="Lam D.W."/>
            <person name="Kim K.M."/>
            <person name="Yoon H.S."/>
        </authorList>
    </citation>
    <scope>NUCLEOTIDE SEQUENCE</scope>
</reference>
<dbReference type="Gene3D" id="2.60.120.10">
    <property type="entry name" value="Jelly Rolls"/>
    <property type="match status" value="1"/>
</dbReference>
<dbReference type="EMBL" id="KX284726">
    <property type="protein sequence ID" value="AOM67786.1"/>
    <property type="molecule type" value="Genomic_DNA"/>
</dbReference>
<proteinExistence type="predicted"/>
<dbReference type="InterPro" id="IPR014710">
    <property type="entry name" value="RmlC-like_jellyroll"/>
</dbReference>
<dbReference type="GeneID" id="29070288"/>
<dbReference type="AlphaFoldDB" id="A0A1C9CHB9"/>
<sequence>MGDFSRNNYERYIYKLIEGDSIVVHKNCSQLYMVLAGVLNISKVFTNQEVYAINIISDGNFFTPSFSNCYANNYYYALQAVQTTYIVSLTNNKLHEFNLMEQYNRKAVIYNSCHLTEILIHKNTQYRLIHLLLLLSKSFGIVHSHKVVIPLQLSYNTLGIMIGSNGSSVGKILRILHKNHIAKHSRNWINIYSLKELILFKKSEI</sequence>
<dbReference type="RefSeq" id="YP_009294346.1">
    <property type="nucleotide sequence ID" value="NC_031147.1"/>
</dbReference>
<organism evidence="1">
    <name type="scientific">Palmaria palmata</name>
    <name type="common">Dulse</name>
    <name type="synonym">Rhodymenia palmata</name>
    <dbReference type="NCBI Taxonomy" id="2822"/>
    <lineage>
        <taxon>Eukaryota</taxon>
        <taxon>Rhodophyta</taxon>
        <taxon>Florideophyceae</taxon>
        <taxon>Nemaliophycidae</taxon>
        <taxon>Palmariales</taxon>
        <taxon>Palmariaceae</taxon>
        <taxon>Palmaria</taxon>
    </lineage>
</organism>